<accession>A0A0G1KC79</accession>
<evidence type="ECO:0000256" key="1">
    <source>
        <dbReference type="RuleBase" id="RU003939"/>
    </source>
</evidence>
<dbReference type="InterPro" id="IPR010992">
    <property type="entry name" value="IHF-like_DNA-bd_dom_sf"/>
</dbReference>
<dbReference type="SMART" id="SM00411">
    <property type="entry name" value="BHL"/>
    <property type="match status" value="1"/>
</dbReference>
<dbReference type="GO" id="GO:0030527">
    <property type="term" value="F:structural constituent of chromatin"/>
    <property type="evidence" value="ECO:0007669"/>
    <property type="project" value="InterPro"/>
</dbReference>
<comment type="caution">
    <text evidence="2">The sequence shown here is derived from an EMBL/GenBank/DDBJ whole genome shotgun (WGS) entry which is preliminary data.</text>
</comment>
<evidence type="ECO:0000313" key="2">
    <source>
        <dbReference type="EMBL" id="KKT45409.1"/>
    </source>
</evidence>
<proteinExistence type="inferred from homology"/>
<evidence type="ECO:0000313" key="3">
    <source>
        <dbReference type="Proteomes" id="UP000034063"/>
    </source>
</evidence>
<keyword evidence="2" id="KW-0238">DNA-binding</keyword>
<dbReference type="EMBL" id="LCIB01000047">
    <property type="protein sequence ID" value="KKT45409.1"/>
    <property type="molecule type" value="Genomic_DNA"/>
</dbReference>
<protein>
    <submittedName>
        <fullName evidence="2">DNA-binding protein HU</fullName>
    </submittedName>
</protein>
<dbReference type="GO" id="GO:0003677">
    <property type="term" value="F:DNA binding"/>
    <property type="evidence" value="ECO:0007669"/>
    <property type="project" value="UniProtKB-KW"/>
</dbReference>
<reference evidence="2 3" key="1">
    <citation type="journal article" date="2015" name="Nature">
        <title>rRNA introns, odd ribosomes, and small enigmatic genomes across a large radiation of phyla.</title>
        <authorList>
            <person name="Brown C.T."/>
            <person name="Hug L.A."/>
            <person name="Thomas B.C."/>
            <person name="Sharon I."/>
            <person name="Castelle C.J."/>
            <person name="Singh A."/>
            <person name="Wilkins M.J."/>
            <person name="Williams K.H."/>
            <person name="Banfield J.F."/>
        </authorList>
    </citation>
    <scope>NUCLEOTIDE SEQUENCE [LARGE SCALE GENOMIC DNA]</scope>
</reference>
<sequence length="91" mass="10100">MTKQDAINIVAKKAHLTKKAAKEAIETFFSEVITALNKGDKVVISGFGTFYVAKVADKQVVPFGNEKARQTIKGHKVINFRVGKPLKKKVW</sequence>
<dbReference type="Gene3D" id="4.10.520.10">
    <property type="entry name" value="IHF-like DNA-binding proteins"/>
    <property type="match status" value="1"/>
</dbReference>
<dbReference type="AlphaFoldDB" id="A0A0G1KC79"/>
<dbReference type="PANTHER" id="PTHR33175:SF2">
    <property type="entry name" value="INTEGRATION HOST FACTOR SUBUNIT ALPHA"/>
    <property type="match status" value="1"/>
</dbReference>
<name>A0A0G1KC79_9BACT</name>
<dbReference type="Proteomes" id="UP000034063">
    <property type="component" value="Unassembled WGS sequence"/>
</dbReference>
<organism evidence="2 3">
    <name type="scientific">Candidatus Gottesmanbacteria bacterium GW2011_GWA2_44_17</name>
    <dbReference type="NCBI Taxonomy" id="1618444"/>
    <lineage>
        <taxon>Bacteria</taxon>
        <taxon>Candidatus Gottesmaniibacteriota</taxon>
    </lineage>
</organism>
<dbReference type="InterPro" id="IPR000119">
    <property type="entry name" value="Hist_DNA-bd"/>
</dbReference>
<gene>
    <name evidence="2" type="ORF">UW37_C0047G0005</name>
</gene>
<dbReference type="PANTHER" id="PTHR33175">
    <property type="entry name" value="DNA-BINDING PROTEIN HU"/>
    <property type="match status" value="1"/>
</dbReference>
<dbReference type="Pfam" id="PF00216">
    <property type="entry name" value="Bac_DNA_binding"/>
    <property type="match status" value="1"/>
</dbReference>
<dbReference type="SUPFAM" id="SSF47729">
    <property type="entry name" value="IHF-like DNA-binding proteins"/>
    <property type="match status" value="1"/>
</dbReference>
<dbReference type="GO" id="GO:0005829">
    <property type="term" value="C:cytosol"/>
    <property type="evidence" value="ECO:0007669"/>
    <property type="project" value="TreeGrafter"/>
</dbReference>
<comment type="similarity">
    <text evidence="1">Belongs to the bacterial histone-like protein family.</text>
</comment>